<dbReference type="Proteomes" id="UP000784294">
    <property type="component" value="Unassembled WGS sequence"/>
</dbReference>
<dbReference type="EMBL" id="CAAALY010247273">
    <property type="protein sequence ID" value="VEL34247.1"/>
    <property type="molecule type" value="Genomic_DNA"/>
</dbReference>
<sequence>MRAPHALEVEEFWCISAVISFQEEGGWTASTGCPVGAAHSSTPLGLASSRTDPLHVGVIQSESIDEYSLRESGVPTRSRTLHAARVPAKSSGQEKSKNRVFLVLSLKECHLLFSRILRHDLRHVSPALTSEQLSFVPSLCLAKLFKSTNSSNSSLDSLEPNLPQHQPRVLTDSLCRLVSSCSFQDSLTMFLASFVSAVLTDHVWAAWPTQKLH</sequence>
<gene>
    <name evidence="1" type="ORF">PXEA_LOCUS27687</name>
</gene>
<name>A0A448XDW3_9PLAT</name>
<proteinExistence type="predicted"/>
<evidence type="ECO:0000313" key="1">
    <source>
        <dbReference type="EMBL" id="VEL34247.1"/>
    </source>
</evidence>
<evidence type="ECO:0000313" key="2">
    <source>
        <dbReference type="Proteomes" id="UP000784294"/>
    </source>
</evidence>
<dbReference type="AlphaFoldDB" id="A0A448XDW3"/>
<reference evidence="1" key="1">
    <citation type="submission" date="2018-11" db="EMBL/GenBank/DDBJ databases">
        <authorList>
            <consortium name="Pathogen Informatics"/>
        </authorList>
    </citation>
    <scope>NUCLEOTIDE SEQUENCE</scope>
</reference>
<organism evidence="1 2">
    <name type="scientific">Protopolystoma xenopodis</name>
    <dbReference type="NCBI Taxonomy" id="117903"/>
    <lineage>
        <taxon>Eukaryota</taxon>
        <taxon>Metazoa</taxon>
        <taxon>Spiralia</taxon>
        <taxon>Lophotrochozoa</taxon>
        <taxon>Platyhelminthes</taxon>
        <taxon>Monogenea</taxon>
        <taxon>Polyopisthocotylea</taxon>
        <taxon>Polystomatidea</taxon>
        <taxon>Polystomatidae</taxon>
        <taxon>Protopolystoma</taxon>
    </lineage>
</organism>
<accession>A0A448XDW3</accession>
<keyword evidence="2" id="KW-1185">Reference proteome</keyword>
<protein>
    <submittedName>
        <fullName evidence="1">Uncharacterized protein</fullName>
    </submittedName>
</protein>
<comment type="caution">
    <text evidence="1">The sequence shown here is derived from an EMBL/GenBank/DDBJ whole genome shotgun (WGS) entry which is preliminary data.</text>
</comment>